<keyword evidence="1" id="KW-0040">ANK repeat</keyword>
<feature type="repeat" description="ANK" evidence="1">
    <location>
        <begin position="49"/>
        <end position="81"/>
    </location>
</feature>
<evidence type="ECO:0000256" key="1">
    <source>
        <dbReference type="PROSITE-ProRule" id="PRU00023"/>
    </source>
</evidence>
<dbReference type="GO" id="GO:0005737">
    <property type="term" value="C:cytoplasm"/>
    <property type="evidence" value="ECO:0007669"/>
    <property type="project" value="TreeGrafter"/>
</dbReference>
<dbReference type="EMBL" id="KZ308327">
    <property type="protein sequence ID" value="KAG8227573.1"/>
    <property type="molecule type" value="Genomic_DNA"/>
</dbReference>
<dbReference type="AlphaFoldDB" id="A0A8K0K416"/>
<dbReference type="GO" id="GO:0016567">
    <property type="term" value="P:protein ubiquitination"/>
    <property type="evidence" value="ECO:0007669"/>
    <property type="project" value="TreeGrafter"/>
</dbReference>
<organism evidence="2 3">
    <name type="scientific">Ladona fulva</name>
    <name type="common">Scarce chaser dragonfly</name>
    <name type="synonym">Libellula fulva</name>
    <dbReference type="NCBI Taxonomy" id="123851"/>
    <lineage>
        <taxon>Eukaryota</taxon>
        <taxon>Metazoa</taxon>
        <taxon>Ecdysozoa</taxon>
        <taxon>Arthropoda</taxon>
        <taxon>Hexapoda</taxon>
        <taxon>Insecta</taxon>
        <taxon>Pterygota</taxon>
        <taxon>Palaeoptera</taxon>
        <taxon>Odonata</taxon>
        <taxon>Epiprocta</taxon>
        <taxon>Anisoptera</taxon>
        <taxon>Libelluloidea</taxon>
        <taxon>Libellulidae</taxon>
        <taxon>Ladona</taxon>
    </lineage>
</organism>
<evidence type="ECO:0000313" key="3">
    <source>
        <dbReference type="Proteomes" id="UP000792457"/>
    </source>
</evidence>
<reference evidence="2" key="2">
    <citation type="submission" date="2017-10" db="EMBL/GenBank/DDBJ databases">
        <title>Ladona fulva Genome sequencing and assembly.</title>
        <authorList>
            <person name="Murali S."/>
            <person name="Richards S."/>
            <person name="Bandaranaike D."/>
            <person name="Bellair M."/>
            <person name="Blankenburg K."/>
            <person name="Chao H."/>
            <person name="Dinh H."/>
            <person name="Doddapaneni H."/>
            <person name="Dugan-Rocha S."/>
            <person name="Elkadiri S."/>
            <person name="Gnanaolivu R."/>
            <person name="Hernandez B."/>
            <person name="Skinner E."/>
            <person name="Javaid M."/>
            <person name="Lee S."/>
            <person name="Li M."/>
            <person name="Ming W."/>
            <person name="Munidasa M."/>
            <person name="Muniz J."/>
            <person name="Nguyen L."/>
            <person name="Hughes D."/>
            <person name="Osuji N."/>
            <person name="Pu L.-L."/>
            <person name="Puazo M."/>
            <person name="Qu C."/>
            <person name="Quiroz J."/>
            <person name="Raj R."/>
            <person name="Weissenberger G."/>
            <person name="Xin Y."/>
            <person name="Zou X."/>
            <person name="Han Y."/>
            <person name="Worley K."/>
            <person name="Muzny D."/>
            <person name="Gibbs R."/>
        </authorList>
    </citation>
    <scope>NUCLEOTIDE SEQUENCE</scope>
    <source>
        <strain evidence="2">Sampled in the wild</strain>
    </source>
</reference>
<name>A0A8K0K416_LADFU</name>
<dbReference type="Proteomes" id="UP000792457">
    <property type="component" value="Unassembled WGS sequence"/>
</dbReference>
<dbReference type="PROSITE" id="PS50297">
    <property type="entry name" value="ANK_REP_REGION"/>
    <property type="match status" value="3"/>
</dbReference>
<dbReference type="SMART" id="SM00248">
    <property type="entry name" value="ANK"/>
    <property type="match status" value="3"/>
</dbReference>
<dbReference type="OrthoDB" id="2122982at2759"/>
<reference evidence="2" key="1">
    <citation type="submission" date="2013-04" db="EMBL/GenBank/DDBJ databases">
        <authorList>
            <person name="Qu J."/>
            <person name="Murali S.C."/>
            <person name="Bandaranaike D."/>
            <person name="Bellair M."/>
            <person name="Blankenburg K."/>
            <person name="Chao H."/>
            <person name="Dinh H."/>
            <person name="Doddapaneni H."/>
            <person name="Downs B."/>
            <person name="Dugan-Rocha S."/>
            <person name="Elkadiri S."/>
            <person name="Gnanaolivu R.D."/>
            <person name="Hernandez B."/>
            <person name="Javaid M."/>
            <person name="Jayaseelan J.C."/>
            <person name="Lee S."/>
            <person name="Li M."/>
            <person name="Ming W."/>
            <person name="Munidasa M."/>
            <person name="Muniz J."/>
            <person name="Nguyen L."/>
            <person name="Ongeri F."/>
            <person name="Osuji N."/>
            <person name="Pu L.-L."/>
            <person name="Puazo M."/>
            <person name="Qu C."/>
            <person name="Quiroz J."/>
            <person name="Raj R."/>
            <person name="Weissenberger G."/>
            <person name="Xin Y."/>
            <person name="Zou X."/>
            <person name="Han Y."/>
            <person name="Richards S."/>
            <person name="Worley K."/>
            <person name="Muzny D."/>
            <person name="Gibbs R."/>
        </authorList>
    </citation>
    <scope>NUCLEOTIDE SEQUENCE</scope>
    <source>
        <strain evidence="2">Sampled in the wild</strain>
    </source>
</reference>
<gene>
    <name evidence="2" type="ORF">J437_LFUL000673</name>
</gene>
<dbReference type="PANTHER" id="PTHR24202">
    <property type="entry name" value="E3 UBIQUITIN-PROTEIN LIGASE MIB2"/>
    <property type="match status" value="1"/>
</dbReference>
<dbReference type="PANTHER" id="PTHR24202:SF53">
    <property type="entry name" value="E3 UBIQUITIN-PROTEIN LIGASE MIB1"/>
    <property type="match status" value="1"/>
</dbReference>
<feature type="repeat" description="ANK" evidence="1">
    <location>
        <begin position="115"/>
        <end position="144"/>
    </location>
</feature>
<dbReference type="GO" id="GO:0006897">
    <property type="term" value="P:endocytosis"/>
    <property type="evidence" value="ECO:0007669"/>
    <property type="project" value="TreeGrafter"/>
</dbReference>
<dbReference type="SUPFAM" id="SSF48403">
    <property type="entry name" value="Ankyrin repeat"/>
    <property type="match status" value="1"/>
</dbReference>
<dbReference type="InterPro" id="IPR036770">
    <property type="entry name" value="Ankyrin_rpt-contain_sf"/>
</dbReference>
<dbReference type="PROSITE" id="PS50088">
    <property type="entry name" value="ANK_REPEAT"/>
    <property type="match status" value="3"/>
</dbReference>
<dbReference type="Gene3D" id="1.25.40.20">
    <property type="entry name" value="Ankyrin repeat-containing domain"/>
    <property type="match status" value="1"/>
</dbReference>
<dbReference type="Pfam" id="PF00023">
    <property type="entry name" value="Ank"/>
    <property type="match status" value="1"/>
</dbReference>
<feature type="repeat" description="ANK" evidence="1">
    <location>
        <begin position="82"/>
        <end position="114"/>
    </location>
</feature>
<evidence type="ECO:0000313" key="2">
    <source>
        <dbReference type="EMBL" id="KAG8227573.1"/>
    </source>
</evidence>
<protein>
    <recommendedName>
        <fullName evidence="4">Ankyrin repeat protein</fullName>
    </recommendedName>
</protein>
<dbReference type="InterPro" id="IPR002110">
    <property type="entry name" value="Ankyrin_rpt"/>
</dbReference>
<proteinExistence type="predicted"/>
<dbReference type="GO" id="GO:0007219">
    <property type="term" value="P:Notch signaling pathway"/>
    <property type="evidence" value="ECO:0007669"/>
    <property type="project" value="TreeGrafter"/>
</dbReference>
<accession>A0A8K0K416</accession>
<dbReference type="PRINTS" id="PR01415">
    <property type="entry name" value="ANKYRIN"/>
</dbReference>
<sequence length="144" mass="15492">MSALLKKLFEAHVSGDVNEELVKGAANGDVQRCEECLSRSDTDVNGVFAGHTALQAASQNGHLEVIHCLLRHKADVEIEDKDGDRAVHHAAFGDEPGVMQLLAHVGADLNARNKRRQTALHIAVNKGHVGVVRTLLELGCHPSL</sequence>
<dbReference type="Pfam" id="PF12796">
    <property type="entry name" value="Ank_2"/>
    <property type="match status" value="1"/>
</dbReference>
<comment type="caution">
    <text evidence="2">The sequence shown here is derived from an EMBL/GenBank/DDBJ whole genome shotgun (WGS) entry which is preliminary data.</text>
</comment>
<keyword evidence="3" id="KW-1185">Reference proteome</keyword>
<evidence type="ECO:0008006" key="4">
    <source>
        <dbReference type="Google" id="ProtNLM"/>
    </source>
</evidence>
<feature type="non-terminal residue" evidence="2">
    <location>
        <position position="144"/>
    </location>
</feature>